<dbReference type="EMBL" id="CP003219">
    <property type="protein sequence ID" value="AEW97813.1"/>
    <property type="molecule type" value="Genomic_DNA"/>
</dbReference>
<protein>
    <submittedName>
        <fullName evidence="1">Uncharacterized protein</fullName>
    </submittedName>
</protein>
<evidence type="ECO:0000313" key="1">
    <source>
        <dbReference type="EMBL" id="AEW97813.1"/>
    </source>
</evidence>
<dbReference type="STRING" id="1003195.SCATT_54420"/>
<accession>F8JQH0</accession>
<dbReference type="eggNOG" id="COG0819">
    <property type="taxonomic scope" value="Bacteria"/>
</dbReference>
<dbReference type="Proteomes" id="UP000007842">
    <property type="component" value="Chromosome"/>
</dbReference>
<proteinExistence type="predicted"/>
<dbReference type="RefSeq" id="WP_014146145.1">
    <property type="nucleotide sequence ID" value="NC_016111.1"/>
</dbReference>
<gene>
    <name evidence="1" type="ordered locus">SCATT_54420</name>
</gene>
<reference evidence="2" key="1">
    <citation type="submission" date="2011-12" db="EMBL/GenBank/DDBJ databases">
        <title>Complete genome sequence of Streptomyces cattleya strain DSM 46488.</title>
        <authorList>
            <person name="Ou H.-Y."/>
            <person name="Li P."/>
            <person name="Zhao C."/>
            <person name="O'Hagan D."/>
            <person name="Deng Z."/>
        </authorList>
    </citation>
    <scope>NUCLEOTIDE SEQUENCE [LARGE SCALE GENOMIC DNA]</scope>
    <source>
        <strain evidence="2">ATCC 35852 / DSM 46488 / JCM 4925 / NBRC 14057 / NRRL 8057</strain>
    </source>
</reference>
<dbReference type="OrthoDB" id="3467339at2"/>
<dbReference type="SUPFAM" id="SSF48613">
    <property type="entry name" value="Heme oxygenase-like"/>
    <property type="match status" value="1"/>
</dbReference>
<evidence type="ECO:0000313" key="2">
    <source>
        <dbReference type="Proteomes" id="UP000007842"/>
    </source>
</evidence>
<dbReference type="PATRIC" id="fig|1003195.11.peg.6863"/>
<accession>G8WVQ6</accession>
<sequence>MTRTPQDVLAAAVRGLAPDEDANRLVPEFAAGRAPLAALTAFALEQRHIITGDRHAFRHLARERTGEPAARAFFAALAEGEDLALDHLAALSGTLGLDRAVADDYEPLAGCQAYPAYTAWLALNAEPVDVVVALSANFAAWGGCCAAMGRALRAHYGLPDGACAFFDFFARPDPRLRERSLAAVGEGLAAGRLTGAARRYGRLLQEYELMFWNTLADRTL</sequence>
<dbReference type="InterPro" id="IPR016084">
    <property type="entry name" value="Haem_Oase-like_multi-hlx"/>
</dbReference>
<dbReference type="HOGENOM" id="CLU_108435_0_0_11"/>
<name>F8JQH0_STREN</name>
<organism evidence="1 2">
    <name type="scientific">Streptantibioticus cattleyicolor (strain ATCC 35852 / DSM 46488 / JCM 4925 / NBRC 14057 / NRRL 8057)</name>
    <name type="common">Streptomyces cattleya</name>
    <dbReference type="NCBI Taxonomy" id="1003195"/>
    <lineage>
        <taxon>Bacteria</taxon>
        <taxon>Bacillati</taxon>
        <taxon>Actinomycetota</taxon>
        <taxon>Actinomycetes</taxon>
        <taxon>Kitasatosporales</taxon>
        <taxon>Streptomycetaceae</taxon>
        <taxon>Streptantibioticus</taxon>
    </lineage>
</organism>
<dbReference type="KEGG" id="scy:SCATT_54420"/>
<dbReference type="AlphaFoldDB" id="F8JQH0"/>
<dbReference type="KEGG" id="sct:SCAT_5443"/>
<dbReference type="Gene3D" id="1.20.910.10">
    <property type="entry name" value="Heme oxygenase-like"/>
    <property type="match status" value="1"/>
</dbReference>
<keyword evidence="2" id="KW-1185">Reference proteome</keyword>